<dbReference type="Gene3D" id="1.25.40.10">
    <property type="entry name" value="Tetratricopeptide repeat domain"/>
    <property type="match status" value="2"/>
</dbReference>
<dbReference type="PROSITE" id="PS50297">
    <property type="entry name" value="ANK_REP_REGION"/>
    <property type="match status" value="3"/>
</dbReference>
<dbReference type="PANTHER" id="PTHR46224:SF48">
    <property type="entry name" value="OS02G0493050 PROTEIN"/>
    <property type="match status" value="1"/>
</dbReference>
<dbReference type="SMART" id="SM00028">
    <property type="entry name" value="TPR"/>
    <property type="match status" value="3"/>
</dbReference>
<reference evidence="1" key="1">
    <citation type="submission" date="2015-06" db="UniProtKB">
        <authorList>
            <consortium name="EnsemblPlants"/>
        </authorList>
    </citation>
    <scope>IDENTIFICATION</scope>
</reference>
<dbReference type="EnsemblPlants" id="EMT07025">
    <property type="protein sequence ID" value="EMT07025"/>
    <property type="gene ID" value="F775_10511"/>
</dbReference>
<protein>
    <submittedName>
        <fullName evidence="1">Serine/threonine-protein phosphatase 6 regulatory ankyrin repeat subunit B</fullName>
    </submittedName>
</protein>
<dbReference type="AlphaFoldDB" id="M8AZ74"/>
<evidence type="ECO:0000313" key="1">
    <source>
        <dbReference type="EnsemblPlants" id="EMT07025"/>
    </source>
</evidence>
<dbReference type="Gene3D" id="1.25.40.20">
    <property type="entry name" value="Ankyrin repeat-containing domain"/>
    <property type="match status" value="3"/>
</dbReference>
<dbReference type="SMART" id="SM00248">
    <property type="entry name" value="ANK"/>
    <property type="match status" value="6"/>
</dbReference>
<dbReference type="SUPFAM" id="SSF48403">
    <property type="entry name" value="Ankyrin repeat"/>
    <property type="match status" value="1"/>
</dbReference>
<proteinExistence type="predicted"/>
<organism evidence="1">
    <name type="scientific">Aegilops tauschii</name>
    <name type="common">Tausch's goatgrass</name>
    <name type="synonym">Aegilops squarrosa</name>
    <dbReference type="NCBI Taxonomy" id="37682"/>
    <lineage>
        <taxon>Eukaryota</taxon>
        <taxon>Viridiplantae</taxon>
        <taxon>Streptophyta</taxon>
        <taxon>Embryophyta</taxon>
        <taxon>Tracheophyta</taxon>
        <taxon>Spermatophyta</taxon>
        <taxon>Magnoliopsida</taxon>
        <taxon>Liliopsida</taxon>
        <taxon>Poales</taxon>
        <taxon>Poaceae</taxon>
        <taxon>BOP clade</taxon>
        <taxon>Pooideae</taxon>
        <taxon>Triticodae</taxon>
        <taxon>Triticeae</taxon>
        <taxon>Triticinae</taxon>
        <taxon>Aegilops</taxon>
    </lineage>
</organism>
<dbReference type="InterPro" id="IPR019734">
    <property type="entry name" value="TPR_rpt"/>
</dbReference>
<dbReference type="SUPFAM" id="SSF48452">
    <property type="entry name" value="TPR-like"/>
    <property type="match status" value="2"/>
</dbReference>
<dbReference type="InterPro" id="IPR051616">
    <property type="entry name" value="Cul2-RING_E3_ligase_SR"/>
</dbReference>
<accession>M8AZ74</accession>
<dbReference type="ExpressionAtlas" id="M8AZ74">
    <property type="expression patterns" value="baseline"/>
</dbReference>
<dbReference type="PROSITE" id="PS50088">
    <property type="entry name" value="ANK_REPEAT"/>
    <property type="match status" value="4"/>
</dbReference>
<dbReference type="PRINTS" id="PR01415">
    <property type="entry name" value="ANKYRIN"/>
</dbReference>
<name>M8AZ74_AEGTA</name>
<dbReference type="InterPro" id="IPR036770">
    <property type="entry name" value="Ankyrin_rpt-contain_sf"/>
</dbReference>
<dbReference type="Pfam" id="PF12796">
    <property type="entry name" value="Ank_2"/>
    <property type="match status" value="2"/>
</dbReference>
<dbReference type="PANTHER" id="PTHR46224">
    <property type="entry name" value="ANKYRIN REPEAT FAMILY PROTEIN"/>
    <property type="match status" value="1"/>
</dbReference>
<dbReference type="InterPro" id="IPR002110">
    <property type="entry name" value="Ankyrin_rpt"/>
</dbReference>
<dbReference type="InterPro" id="IPR011990">
    <property type="entry name" value="TPR-like_helical_dom_sf"/>
</dbReference>
<sequence>MGLDYEDATLYSDRSLCFLQIGEGDKAFADAYTCRMMRPDWPKACYRQGASLMLMKDYEKACGALFDGLKMDPWNLQIENALREAMDSLRISRGAKTIEKQLDCVQVWVFRSSRWLARFESRASGLQENEGTASALDGGKGRLRDAVEAVTLQGRGSGALHFAARRGRMAVCVYLVQELGVDVDATDETGYTPLVHAIIAGTVDTFQYLLDHGANPDKPDGQGSTPLHLAAAGGNCEIVKALLSKGVNVDSLCHTGTPLHTAAFCRQDGAMKILLDHHADCNKIFNTVYSPLIAALNVVGSLNVSPLKCVKLLIKAGADVKGVGTVSPLITAVNNGLTDCYKCLLEAGADPDVRDDFGHLPIEIAAYNNRREDVEILLPVTSRTPYVRDWSVDGIIRWVKSMPSVENDPMNKMNPADLKLEGSKAYKRKDYATAVKLYSMAADRCPDDATLYSNRCLCWLKMGEGDQALMDAGVCKIRRPVMQQPLCVQDYEKACDAFLDGLKLDPANVEIENSLREAVNCLKTSHAPQKL</sequence>
<dbReference type="Pfam" id="PF13637">
    <property type="entry name" value="Ank_4"/>
    <property type="match status" value="1"/>
</dbReference>